<accession>A0A919T4K6</accession>
<reference evidence="2 3" key="1">
    <citation type="submission" date="2021-03" db="EMBL/GenBank/DDBJ databases">
        <title>Whole genome shotgun sequence of Actinoplanes toevensis NBRC 105298.</title>
        <authorList>
            <person name="Komaki H."/>
            <person name="Tamura T."/>
        </authorList>
    </citation>
    <scope>NUCLEOTIDE SEQUENCE [LARGE SCALE GENOMIC DNA]</scope>
    <source>
        <strain evidence="2 3">NBRC 105298</strain>
    </source>
</reference>
<dbReference type="SUPFAM" id="SSF51182">
    <property type="entry name" value="RmlC-like cupins"/>
    <property type="match status" value="1"/>
</dbReference>
<evidence type="ECO:0000313" key="2">
    <source>
        <dbReference type="EMBL" id="GIM89244.1"/>
    </source>
</evidence>
<feature type="domain" description="Cupin type-2" evidence="1">
    <location>
        <begin position="38"/>
        <end position="108"/>
    </location>
</feature>
<dbReference type="InterPro" id="IPR013096">
    <property type="entry name" value="Cupin_2"/>
</dbReference>
<organism evidence="2 3">
    <name type="scientific">Paractinoplanes toevensis</name>
    <dbReference type="NCBI Taxonomy" id="571911"/>
    <lineage>
        <taxon>Bacteria</taxon>
        <taxon>Bacillati</taxon>
        <taxon>Actinomycetota</taxon>
        <taxon>Actinomycetes</taxon>
        <taxon>Micromonosporales</taxon>
        <taxon>Micromonosporaceae</taxon>
        <taxon>Paractinoplanes</taxon>
    </lineage>
</organism>
<dbReference type="Gene3D" id="2.60.120.10">
    <property type="entry name" value="Jelly Rolls"/>
    <property type="match status" value="1"/>
</dbReference>
<gene>
    <name evidence="2" type="ORF">Ato02nite_010370</name>
</gene>
<dbReference type="RefSeq" id="WP_213005199.1">
    <property type="nucleotide sequence ID" value="NZ_BOQN01000011.1"/>
</dbReference>
<dbReference type="AlphaFoldDB" id="A0A919T4K6"/>
<proteinExistence type="predicted"/>
<dbReference type="Pfam" id="PF07883">
    <property type="entry name" value="Cupin_2"/>
    <property type="match status" value="1"/>
</dbReference>
<dbReference type="InterPro" id="IPR011051">
    <property type="entry name" value="RmlC_Cupin_sf"/>
</dbReference>
<sequence length="134" mass="14073">MNEPFETVALAGAPIVTAPDGSSVRPLCALPGAGSFAHFRLEAGAVAKAVVHATVQEIWYVVGGAGTMWRRRGDIAETVDLRPGLCLTIPLGTEFQFRAAALEALEVVAATMPPWPIASDSEATVVDGPWEPSF</sequence>
<protein>
    <recommendedName>
        <fullName evidence="1">Cupin type-2 domain-containing protein</fullName>
    </recommendedName>
</protein>
<dbReference type="Proteomes" id="UP000677082">
    <property type="component" value="Unassembled WGS sequence"/>
</dbReference>
<name>A0A919T4K6_9ACTN</name>
<keyword evidence="3" id="KW-1185">Reference proteome</keyword>
<dbReference type="EMBL" id="BOQN01000011">
    <property type="protein sequence ID" value="GIM89244.1"/>
    <property type="molecule type" value="Genomic_DNA"/>
</dbReference>
<evidence type="ECO:0000313" key="3">
    <source>
        <dbReference type="Proteomes" id="UP000677082"/>
    </source>
</evidence>
<dbReference type="InterPro" id="IPR014710">
    <property type="entry name" value="RmlC-like_jellyroll"/>
</dbReference>
<comment type="caution">
    <text evidence="2">The sequence shown here is derived from an EMBL/GenBank/DDBJ whole genome shotgun (WGS) entry which is preliminary data.</text>
</comment>
<evidence type="ECO:0000259" key="1">
    <source>
        <dbReference type="Pfam" id="PF07883"/>
    </source>
</evidence>